<organism evidence="3 4">
    <name type="scientific">Phytophthora oleae</name>
    <dbReference type="NCBI Taxonomy" id="2107226"/>
    <lineage>
        <taxon>Eukaryota</taxon>
        <taxon>Sar</taxon>
        <taxon>Stramenopiles</taxon>
        <taxon>Oomycota</taxon>
        <taxon>Peronosporomycetes</taxon>
        <taxon>Peronosporales</taxon>
        <taxon>Peronosporaceae</taxon>
        <taxon>Phytophthora</taxon>
    </lineage>
</organism>
<evidence type="ECO:0008006" key="5">
    <source>
        <dbReference type="Google" id="ProtNLM"/>
    </source>
</evidence>
<keyword evidence="4" id="KW-1185">Reference proteome</keyword>
<dbReference type="Proteomes" id="UP001632037">
    <property type="component" value="Unassembled WGS sequence"/>
</dbReference>
<evidence type="ECO:0000256" key="2">
    <source>
        <dbReference type="SAM" id="SignalP"/>
    </source>
</evidence>
<proteinExistence type="predicted"/>
<protein>
    <recommendedName>
        <fullName evidence="5">RxLR effector protein</fullName>
    </recommendedName>
</protein>
<dbReference type="AlphaFoldDB" id="A0ABD3G1C7"/>
<evidence type="ECO:0000256" key="1">
    <source>
        <dbReference type="SAM" id="MobiDB-lite"/>
    </source>
</evidence>
<feature type="region of interest" description="Disordered" evidence="1">
    <location>
        <begin position="167"/>
        <end position="196"/>
    </location>
</feature>
<feature type="signal peptide" evidence="2">
    <location>
        <begin position="1"/>
        <end position="18"/>
    </location>
</feature>
<evidence type="ECO:0000313" key="4">
    <source>
        <dbReference type="Proteomes" id="UP001632037"/>
    </source>
</evidence>
<dbReference type="EMBL" id="JBIMZQ010000006">
    <property type="protein sequence ID" value="KAL3671014.1"/>
    <property type="molecule type" value="Genomic_DNA"/>
</dbReference>
<feature type="chain" id="PRO_5044857359" description="RxLR effector protein" evidence="2">
    <location>
        <begin position="19"/>
        <end position="196"/>
    </location>
</feature>
<dbReference type="PROSITE" id="PS51257">
    <property type="entry name" value="PROKAR_LIPOPROTEIN"/>
    <property type="match status" value="1"/>
</dbReference>
<accession>A0ABD3G1C7</accession>
<sequence length="196" mass="20067">MRFAVFLALIVATFVACASNFAQASTLAQDYAEDMALLNEALGSEDRRLRAAAAPVNKDNVAKIAGGFLTKIKEGSALTKAEQMIKNANGDEAVAKKAIMLASTAKESAKMSDESIAKLSAMISTTVTKNPKSWPRLRKFVKVTLGITVGGLALYGAYKLAFGKSASTGPATTTTGTTDASASASASASTSGSGSA</sequence>
<gene>
    <name evidence="3" type="ORF">V7S43_004198</name>
</gene>
<name>A0ABD3G1C7_9STRA</name>
<reference evidence="3 4" key="1">
    <citation type="submission" date="2024-09" db="EMBL/GenBank/DDBJ databases">
        <title>Genome sequencing and assembly of Phytophthora oleae, isolate VK10A, causative agent of rot of olive drupes.</title>
        <authorList>
            <person name="Conti Taguali S."/>
            <person name="Riolo M."/>
            <person name="La Spada F."/>
            <person name="Cacciola S.O."/>
            <person name="Dionisio G."/>
        </authorList>
    </citation>
    <scope>NUCLEOTIDE SEQUENCE [LARGE SCALE GENOMIC DNA]</scope>
    <source>
        <strain evidence="3 4">VK10A</strain>
    </source>
</reference>
<evidence type="ECO:0000313" key="3">
    <source>
        <dbReference type="EMBL" id="KAL3671014.1"/>
    </source>
</evidence>
<comment type="caution">
    <text evidence="3">The sequence shown here is derived from an EMBL/GenBank/DDBJ whole genome shotgun (WGS) entry which is preliminary data.</text>
</comment>
<keyword evidence="2" id="KW-0732">Signal</keyword>